<proteinExistence type="predicted"/>
<dbReference type="Gene3D" id="1.10.287.110">
    <property type="entry name" value="DnaJ domain"/>
    <property type="match status" value="1"/>
</dbReference>
<name>A0A553RM63_9TELE</name>
<dbReference type="SMART" id="SM00271">
    <property type="entry name" value="DnaJ"/>
    <property type="match status" value="1"/>
</dbReference>
<dbReference type="Gene3D" id="3.30.200.20">
    <property type="entry name" value="Phosphorylase Kinase, domain 1"/>
    <property type="match status" value="1"/>
</dbReference>
<evidence type="ECO:0000313" key="5">
    <source>
        <dbReference type="Proteomes" id="UP000316079"/>
    </source>
</evidence>
<dbReference type="PANTHER" id="PTHR43584:SF8">
    <property type="entry name" value="N-ACETYLMURAMATE ALPHA-1-PHOSPHATE URIDYLYLTRANSFERASE"/>
    <property type="match status" value="1"/>
</dbReference>
<keyword evidence="2" id="KW-0548">Nucleotidyltransferase</keyword>
<dbReference type="SUPFAM" id="SSF53448">
    <property type="entry name" value="Nucleotide-diphospho-sugar transferases"/>
    <property type="match status" value="1"/>
</dbReference>
<dbReference type="CDD" id="cd06422">
    <property type="entry name" value="NTP_transferase_like_1"/>
    <property type="match status" value="1"/>
</dbReference>
<dbReference type="STRING" id="623744.A0A553RM63"/>
<dbReference type="InterPro" id="IPR036869">
    <property type="entry name" value="J_dom_sf"/>
</dbReference>
<dbReference type="CDD" id="cd07316">
    <property type="entry name" value="terB_like_DjlA"/>
    <property type="match status" value="1"/>
</dbReference>
<dbReference type="Gene3D" id="1.10.3680.10">
    <property type="entry name" value="TerB-like"/>
    <property type="match status" value="1"/>
</dbReference>
<gene>
    <name evidence="4" type="ORF">DNTS_025482</name>
</gene>
<dbReference type="NCBIfam" id="NF006948">
    <property type="entry name" value="PRK09430.1"/>
    <property type="match status" value="1"/>
</dbReference>
<dbReference type="SUPFAM" id="SSF56112">
    <property type="entry name" value="Protein kinase-like (PK-like)"/>
    <property type="match status" value="1"/>
</dbReference>
<dbReference type="CDD" id="cd06257">
    <property type="entry name" value="DnaJ"/>
    <property type="match status" value="1"/>
</dbReference>
<dbReference type="PANTHER" id="PTHR43584">
    <property type="entry name" value="NUCLEOTIDYL TRANSFERASE"/>
    <property type="match status" value="1"/>
</dbReference>
<organism evidence="4 5">
    <name type="scientific">Danionella cerebrum</name>
    <dbReference type="NCBI Taxonomy" id="2873325"/>
    <lineage>
        <taxon>Eukaryota</taxon>
        <taxon>Metazoa</taxon>
        <taxon>Chordata</taxon>
        <taxon>Craniata</taxon>
        <taxon>Vertebrata</taxon>
        <taxon>Euteleostomi</taxon>
        <taxon>Actinopterygii</taxon>
        <taxon>Neopterygii</taxon>
        <taxon>Teleostei</taxon>
        <taxon>Ostariophysi</taxon>
        <taxon>Cypriniformes</taxon>
        <taxon>Danionidae</taxon>
        <taxon>Danioninae</taxon>
        <taxon>Danionella</taxon>
    </lineage>
</organism>
<keyword evidence="5" id="KW-1185">Reference proteome</keyword>
<evidence type="ECO:0000256" key="2">
    <source>
        <dbReference type="ARBA" id="ARBA00022695"/>
    </source>
</evidence>
<dbReference type="SUPFAM" id="SSF158682">
    <property type="entry name" value="TerB-like"/>
    <property type="match status" value="1"/>
</dbReference>
<dbReference type="PRINTS" id="PR00625">
    <property type="entry name" value="JDOMAIN"/>
</dbReference>
<dbReference type="InterPro" id="IPR001623">
    <property type="entry name" value="DnaJ_domain"/>
</dbReference>
<dbReference type="InterPro" id="IPR029024">
    <property type="entry name" value="TerB-like"/>
</dbReference>
<dbReference type="Pfam" id="PF05099">
    <property type="entry name" value="TerB"/>
    <property type="match status" value="1"/>
</dbReference>
<dbReference type="SUPFAM" id="SSF46565">
    <property type="entry name" value="Chaperone J-domain"/>
    <property type="match status" value="1"/>
</dbReference>
<evidence type="ECO:0000313" key="4">
    <source>
        <dbReference type="EMBL" id="TRZ03256.1"/>
    </source>
</evidence>
<accession>A0A553RM63</accession>
<dbReference type="Gene3D" id="3.90.1200.10">
    <property type="match status" value="1"/>
</dbReference>
<dbReference type="InterPro" id="IPR007791">
    <property type="entry name" value="DjlA_N"/>
</dbReference>
<dbReference type="PROSITE" id="PS50076">
    <property type="entry name" value="DNAJ_2"/>
    <property type="match status" value="1"/>
</dbReference>
<dbReference type="Pfam" id="PF00226">
    <property type="entry name" value="DnaJ"/>
    <property type="match status" value="1"/>
</dbReference>
<dbReference type="Proteomes" id="UP000316079">
    <property type="component" value="Unassembled WGS sequence"/>
</dbReference>
<dbReference type="Pfam" id="PF01636">
    <property type="entry name" value="APH"/>
    <property type="match status" value="1"/>
</dbReference>
<dbReference type="AlphaFoldDB" id="A0A553RM63"/>
<dbReference type="Gene3D" id="3.90.550.10">
    <property type="entry name" value="Spore Coat Polysaccharide Biosynthesis Protein SpsA, Chain A"/>
    <property type="match status" value="1"/>
</dbReference>
<dbReference type="InterPro" id="IPR029044">
    <property type="entry name" value="Nucleotide-diphossugar_trans"/>
</dbReference>
<dbReference type="NCBIfam" id="NF045761">
    <property type="entry name" value="NAMPUrTaseMurU"/>
    <property type="match status" value="1"/>
</dbReference>
<dbReference type="EMBL" id="SRMA01012123">
    <property type="protein sequence ID" value="TRZ03256.1"/>
    <property type="molecule type" value="Genomic_DNA"/>
</dbReference>
<dbReference type="InterPro" id="IPR002575">
    <property type="entry name" value="Aminoglycoside_PTrfase"/>
</dbReference>
<comment type="caution">
    <text evidence="4">The sequence shown here is derived from an EMBL/GenBank/DDBJ whole genome shotgun (WGS) entry which is preliminary data.</text>
</comment>
<protein>
    <recommendedName>
        <fullName evidence="3">J domain-containing protein</fullName>
    </recommendedName>
</protein>
<evidence type="ECO:0000256" key="1">
    <source>
        <dbReference type="ARBA" id="ARBA00022679"/>
    </source>
</evidence>
<dbReference type="InterPro" id="IPR054790">
    <property type="entry name" value="MurU"/>
</dbReference>
<evidence type="ECO:0000259" key="3">
    <source>
        <dbReference type="PROSITE" id="PS50076"/>
    </source>
</evidence>
<dbReference type="InterPro" id="IPR011009">
    <property type="entry name" value="Kinase-like_dom_sf"/>
</dbReference>
<keyword evidence="1" id="KW-0808">Transferase</keyword>
<dbReference type="GO" id="GO:0016779">
    <property type="term" value="F:nucleotidyltransferase activity"/>
    <property type="evidence" value="ECO:0007669"/>
    <property type="project" value="UniProtKB-KW"/>
</dbReference>
<sequence length="730" mass="81549">MEEKRFVFRESGMTDRYQQLVQFVQTHFPDHVDRLQMISGDASFRRYFRAQTAAQALIIMDAPAPMEDVAKFKRLDEALLCSGVRVPQILASDLARGFLAIEDLGDVLLSHVLGSEPTVWYEQALALLPTLRNLTQFTELPMFDSAFVQRELGIFTEWFVGQHLSIVLTPAQQQLLGDTFALLERAVLGQPQVAMHRDFHSRNLMVMPDAQLAVIDFQDAVVGPICYDAVSLLRDCYVRWPDHAVAQWRTVFFQQLQSQGWYEANEQAHQQFVRDFDFTARGCASVCTELAMKAMILAAGRGERMRPLTDHLPKPLLRLGDRSLIEHHITRLVAAGITDIVINHAWLGELIERMLGDGSRYGCRLSYSPEGAVGLETAGGIQRALPLLGDKPFWVINGDIWTDFPLSADIELASDTLAHLVLVNNPAQHPSGDFGLHQGVVLPTASQQWTFSGIGLYRPKLFESLAPGVHKLAPLLRAAMATQQVTGVAIGHWFDRSMGKSFESAGGFGGLGRQDDVQQGLFTYSTFAVMGHLAKADGVVTAAHIDRAMAFMQQLGLTAAQQKEAQQAFREGKSADYPLLDQLQKLRQVYRWRQDLLQLFLEIQISMAYVDGMLSQREASVLRQVASQLGFSELRLQLLCGRFEAEARFASRQQAKTNSDALGDAYQLLGVTADCSDHELKKAYKKQMSQHHPDKLVSQGLPAEMMELAKQKSQQIQAAYELIKQHRGKA</sequence>
<dbReference type="InterPro" id="IPR005835">
    <property type="entry name" value="NTP_transferase_dom"/>
</dbReference>
<dbReference type="Pfam" id="PF00483">
    <property type="entry name" value="NTP_transferase"/>
    <property type="match status" value="1"/>
</dbReference>
<dbReference type="OrthoDB" id="66964at2759"/>
<reference evidence="4 5" key="1">
    <citation type="journal article" date="2019" name="Sci. Data">
        <title>Hybrid genome assembly and annotation of Danionella translucida.</title>
        <authorList>
            <person name="Kadobianskyi M."/>
            <person name="Schulze L."/>
            <person name="Schuelke M."/>
            <person name="Judkewitz B."/>
        </authorList>
    </citation>
    <scope>NUCLEOTIDE SEQUENCE [LARGE SCALE GENOMIC DNA]</scope>
    <source>
        <strain evidence="4 5">Bolton</strain>
    </source>
</reference>
<feature type="domain" description="J" evidence="3">
    <location>
        <begin position="664"/>
        <end position="730"/>
    </location>
</feature>
<dbReference type="InterPro" id="IPR050065">
    <property type="entry name" value="GlmU-like"/>
</dbReference>